<dbReference type="SMART" id="SM01130">
    <property type="entry name" value="DHDPS"/>
    <property type="match status" value="1"/>
</dbReference>
<dbReference type="GO" id="GO:0008840">
    <property type="term" value="F:4-hydroxy-tetrahydrodipicolinate synthase activity"/>
    <property type="evidence" value="ECO:0007669"/>
    <property type="project" value="TreeGrafter"/>
</dbReference>
<dbReference type="PRINTS" id="PR00146">
    <property type="entry name" value="DHPICSNTHASE"/>
</dbReference>
<feature type="binding site" evidence="8">
    <location>
        <position position="203"/>
    </location>
    <ligand>
        <name>pyruvate</name>
        <dbReference type="ChEBI" id="CHEBI:15361"/>
    </ligand>
</feature>
<gene>
    <name evidence="9" type="ORF">GCM10007116_18030</name>
</gene>
<dbReference type="Proteomes" id="UP000616143">
    <property type="component" value="Unassembled WGS sequence"/>
</dbReference>
<dbReference type="NCBIfam" id="NF040954">
    <property type="entry name" value="Arch_KDGaldase"/>
    <property type="match status" value="1"/>
</dbReference>
<dbReference type="PIRSF" id="PIRSF001365">
    <property type="entry name" value="DHDPS"/>
    <property type="match status" value="1"/>
</dbReference>
<dbReference type="PANTHER" id="PTHR12128">
    <property type="entry name" value="DIHYDRODIPICOLINATE SYNTHASE"/>
    <property type="match status" value="1"/>
</dbReference>
<keyword evidence="4" id="KW-0119">Carbohydrate metabolism</keyword>
<protein>
    <submittedName>
        <fullName evidence="9">2-dehydro-3-deoxy-phosphogluconate aldolase</fullName>
    </submittedName>
</protein>
<evidence type="ECO:0000256" key="4">
    <source>
        <dbReference type="ARBA" id="ARBA00023277"/>
    </source>
</evidence>
<comment type="subunit">
    <text evidence="6">Homotetramer; dimer of dimers.</text>
</comment>
<evidence type="ECO:0000256" key="6">
    <source>
        <dbReference type="ARBA" id="ARBA00044762"/>
    </source>
</evidence>
<feature type="active site" description="Proton donor/acceptor" evidence="7">
    <location>
        <position position="137"/>
    </location>
</feature>
<feature type="active site" description="Schiff-base intermediate with substrate" evidence="7">
    <location>
        <position position="162"/>
    </location>
</feature>
<proteinExistence type="inferred from homology"/>
<dbReference type="InterPro" id="IPR053415">
    <property type="entry name" value="ED_pathway_aldolase"/>
</dbReference>
<dbReference type="PANTHER" id="PTHR12128:SF66">
    <property type="entry name" value="4-HYDROXY-2-OXOGLUTARATE ALDOLASE, MITOCHONDRIAL"/>
    <property type="match status" value="1"/>
</dbReference>
<sequence>MLYGYTIMPDIIVPTVTPFTPEGKVDLEKLKEHVTHLVRKGVDVIFLNGTTGMGPALSPEEKLAVLKSVYDVTNRVIFQVGGLNLYDVVKLARESKDFDIVGVASYPPYYFPRMREDWVLRYFRDLCAASPHPVYLYNYPLATGFDVSPALAKEIGCLKGVKDTTQDLAHPLSLKRVLPDLKVYTGADTLVLPSMASGLDGVVSALGNYAPELLLRVRNLVNDGKLREAVEVQQVIAELIDLSRKYGSLAANYVLVRELQGHDVGVPRPPVYPVVDEARLRSELEPLKRRVESLK</sequence>
<keyword evidence="2" id="KW-0456">Lyase</keyword>
<comment type="similarity">
    <text evidence="5">Belongs to the DapA family. KDPG aldolase subfamily.</text>
</comment>
<dbReference type="Pfam" id="PF00701">
    <property type="entry name" value="DHDPS"/>
    <property type="match status" value="1"/>
</dbReference>
<name>A0A830H2S0_9CREN</name>
<evidence type="ECO:0000256" key="7">
    <source>
        <dbReference type="PIRSR" id="PIRSR001365-1"/>
    </source>
</evidence>
<dbReference type="InterPro" id="IPR002220">
    <property type="entry name" value="DapA-like"/>
</dbReference>
<evidence type="ECO:0000256" key="3">
    <source>
        <dbReference type="ARBA" id="ARBA00023270"/>
    </source>
</evidence>
<reference evidence="9" key="1">
    <citation type="journal article" date="2014" name="Int. J. Syst. Evol. Microbiol.">
        <title>Complete genome sequence of Corynebacterium casei LMG S-19264T (=DSM 44701T), isolated from a smear-ripened cheese.</title>
        <authorList>
            <consortium name="US DOE Joint Genome Institute (JGI-PGF)"/>
            <person name="Walter F."/>
            <person name="Albersmeier A."/>
            <person name="Kalinowski J."/>
            <person name="Ruckert C."/>
        </authorList>
    </citation>
    <scope>NUCLEOTIDE SEQUENCE</scope>
    <source>
        <strain evidence="9">JCM 31740</strain>
    </source>
</reference>
<comment type="caution">
    <text evidence="9">The sequence shown here is derived from an EMBL/GenBank/DDBJ whole genome shotgun (WGS) entry which is preliminary data.</text>
</comment>
<dbReference type="SUPFAM" id="SSF51569">
    <property type="entry name" value="Aldolase"/>
    <property type="match status" value="1"/>
</dbReference>
<evidence type="ECO:0000313" key="9">
    <source>
        <dbReference type="EMBL" id="GGU01265.1"/>
    </source>
</evidence>
<evidence type="ECO:0000256" key="1">
    <source>
        <dbReference type="ARBA" id="ARBA00004736"/>
    </source>
</evidence>
<dbReference type="Gene3D" id="3.20.20.70">
    <property type="entry name" value="Aldolase class I"/>
    <property type="match status" value="1"/>
</dbReference>
<dbReference type="AlphaFoldDB" id="A0A830H2S0"/>
<dbReference type="GO" id="GO:0008675">
    <property type="term" value="F:2-dehydro-3-deoxy-phosphogluconate aldolase activity"/>
    <property type="evidence" value="ECO:0007669"/>
    <property type="project" value="UniProtKB-ARBA"/>
</dbReference>
<evidence type="ECO:0000256" key="5">
    <source>
        <dbReference type="ARBA" id="ARBA00044756"/>
    </source>
</evidence>
<keyword evidence="3" id="KW-0704">Schiff base</keyword>
<organism evidence="9 10">
    <name type="scientific">Sulfodiicoccus acidiphilus</name>
    <dbReference type="NCBI Taxonomy" id="1670455"/>
    <lineage>
        <taxon>Archaea</taxon>
        <taxon>Thermoproteota</taxon>
        <taxon>Thermoprotei</taxon>
        <taxon>Sulfolobales</taxon>
        <taxon>Sulfolobaceae</taxon>
        <taxon>Sulfodiicoccus</taxon>
    </lineage>
</organism>
<accession>A0A830H2S0</accession>
<reference evidence="9" key="2">
    <citation type="submission" date="2020-09" db="EMBL/GenBank/DDBJ databases">
        <authorList>
            <person name="Sun Q."/>
            <person name="Ohkuma M."/>
        </authorList>
    </citation>
    <scope>NUCLEOTIDE SEQUENCE</scope>
    <source>
        <strain evidence="9">JCM 31740</strain>
    </source>
</reference>
<evidence type="ECO:0000256" key="2">
    <source>
        <dbReference type="ARBA" id="ARBA00023239"/>
    </source>
</evidence>
<evidence type="ECO:0000256" key="8">
    <source>
        <dbReference type="PIRSR" id="PIRSR001365-2"/>
    </source>
</evidence>
<feature type="binding site" evidence="8">
    <location>
        <position position="51"/>
    </location>
    <ligand>
        <name>pyruvate</name>
        <dbReference type="ChEBI" id="CHEBI:15361"/>
    </ligand>
</feature>
<evidence type="ECO:0000313" key="10">
    <source>
        <dbReference type="Proteomes" id="UP000616143"/>
    </source>
</evidence>
<comment type="pathway">
    <text evidence="1">Carbohydrate acid metabolism; 2-dehydro-3-deoxy-D-gluconate degradation; D-glyceraldehyde 3-phosphate and pyruvate from 2-dehydro-3-deoxy-D-gluconate: step 2/2.</text>
</comment>
<dbReference type="InterPro" id="IPR013785">
    <property type="entry name" value="Aldolase_TIM"/>
</dbReference>
<dbReference type="EMBL" id="BMQS01000019">
    <property type="protein sequence ID" value="GGU01265.1"/>
    <property type="molecule type" value="Genomic_DNA"/>
</dbReference>